<sequence length="393" mass="44114">MSVLIQSSRSDIQSTSVGDSDTLQQSKAEPVNIHNFAALDGFPTQLSGPGVWTGSVFTEPEQYIQQLDTVDLQDIDNALRHFQNTGLAHHDMRREHFPLSSNLSGKLQHISEIVHSDRFFVVLRGLNPDKYTEMENVIIYGGLASHVGDERADMIHLYDRAKGNQSPESRALFPPNEITIPMDFHTDVDAGDMLSLYTLGLPKQGGDQYLASFWTIYNELAEKEPEVLATLASDWRYEMKRQNGVEIINRPVMTCVDGKVQINFATAFLIGSAYIPRLPESPSISSAQQKAIDSLLRLSRQHCLKLDHAKGDMLFANNMSLVHARDNFIDDPAAGEVRHLLSVMLRDGQRAWPKDASVANMIDQKFAGLDSQFFGTMDQYEVFRGKFAMLRHD</sequence>
<comment type="caution">
    <text evidence="1">The sequence shown here is derived from an EMBL/GenBank/DDBJ whole genome shotgun (WGS) entry which is preliminary data.</text>
</comment>
<dbReference type="EMBL" id="JAPESX010002727">
    <property type="protein sequence ID" value="KAJ8106768.1"/>
    <property type="molecule type" value="Genomic_DNA"/>
</dbReference>
<keyword evidence="2" id="KW-1185">Reference proteome</keyword>
<accession>A0ACC2HVK5</accession>
<proteinExistence type="predicted"/>
<organism evidence="1 2">
    <name type="scientific">Nemania bipapillata</name>
    <dbReference type="NCBI Taxonomy" id="110536"/>
    <lineage>
        <taxon>Eukaryota</taxon>
        <taxon>Fungi</taxon>
        <taxon>Dikarya</taxon>
        <taxon>Ascomycota</taxon>
        <taxon>Pezizomycotina</taxon>
        <taxon>Sordariomycetes</taxon>
        <taxon>Xylariomycetidae</taxon>
        <taxon>Xylariales</taxon>
        <taxon>Xylariaceae</taxon>
        <taxon>Nemania</taxon>
    </lineage>
</organism>
<gene>
    <name evidence="1" type="ORF">ONZ43_g6949</name>
</gene>
<protein>
    <submittedName>
        <fullName evidence="1">Uncharacterized protein</fullName>
    </submittedName>
</protein>
<evidence type="ECO:0000313" key="2">
    <source>
        <dbReference type="Proteomes" id="UP001153334"/>
    </source>
</evidence>
<reference evidence="1" key="1">
    <citation type="submission" date="2022-11" db="EMBL/GenBank/DDBJ databases">
        <title>Genome Sequence of Nemania bipapillata.</title>
        <authorList>
            <person name="Buettner E."/>
        </authorList>
    </citation>
    <scope>NUCLEOTIDE SEQUENCE</scope>
    <source>
        <strain evidence="1">CP14</strain>
    </source>
</reference>
<evidence type="ECO:0000313" key="1">
    <source>
        <dbReference type="EMBL" id="KAJ8106768.1"/>
    </source>
</evidence>
<name>A0ACC2HVK5_9PEZI</name>
<dbReference type="Proteomes" id="UP001153334">
    <property type="component" value="Unassembled WGS sequence"/>
</dbReference>